<evidence type="ECO:0000256" key="5">
    <source>
        <dbReference type="ARBA" id="ARBA00022691"/>
    </source>
</evidence>
<comment type="caution">
    <text evidence="7">The sequence shown here is derived from an EMBL/GenBank/DDBJ whole genome shotgun (WGS) entry which is preliminary data.</text>
</comment>
<keyword evidence="5 6" id="KW-0949">S-adenosyl-L-methionine</keyword>
<evidence type="ECO:0000256" key="2">
    <source>
        <dbReference type="ARBA" id="ARBA00022490"/>
    </source>
</evidence>
<dbReference type="SUPFAM" id="SSF53335">
    <property type="entry name" value="S-adenosyl-L-methionine-dependent methyltransferases"/>
    <property type="match status" value="1"/>
</dbReference>
<protein>
    <recommendedName>
        <fullName evidence="6">Ribosomal protein L11 methyltransferase</fullName>
        <shortName evidence="6">L11 Mtase</shortName>
        <ecNumber evidence="6">2.1.1.-</ecNumber>
    </recommendedName>
</protein>
<evidence type="ECO:0000256" key="3">
    <source>
        <dbReference type="ARBA" id="ARBA00022603"/>
    </source>
</evidence>
<gene>
    <name evidence="6" type="primary">prmA</name>
    <name evidence="7" type="ORF">NVS89_20720</name>
</gene>
<dbReference type="PANTHER" id="PTHR43648">
    <property type="entry name" value="ELECTRON TRANSFER FLAVOPROTEIN BETA SUBUNIT LYSINE METHYLTRANSFERASE"/>
    <property type="match status" value="1"/>
</dbReference>
<accession>A0A9X2PF22</accession>
<dbReference type="InterPro" id="IPR004498">
    <property type="entry name" value="Ribosomal_PrmA_MeTrfase"/>
</dbReference>
<feature type="binding site" evidence="6">
    <location>
        <position position="168"/>
    </location>
    <ligand>
        <name>S-adenosyl-L-methionine</name>
        <dbReference type="ChEBI" id="CHEBI:59789"/>
    </ligand>
</feature>
<dbReference type="InterPro" id="IPR029063">
    <property type="entry name" value="SAM-dependent_MTases_sf"/>
</dbReference>
<keyword evidence="2 6" id="KW-0963">Cytoplasm</keyword>
<evidence type="ECO:0000256" key="1">
    <source>
        <dbReference type="ARBA" id="ARBA00009741"/>
    </source>
</evidence>
<dbReference type="GO" id="GO:0005840">
    <property type="term" value="C:ribosome"/>
    <property type="evidence" value="ECO:0007669"/>
    <property type="project" value="UniProtKB-KW"/>
</dbReference>
<comment type="catalytic activity">
    <reaction evidence="6">
        <text>L-lysyl-[protein] + 3 S-adenosyl-L-methionine = N(6),N(6),N(6)-trimethyl-L-lysyl-[protein] + 3 S-adenosyl-L-homocysteine + 3 H(+)</text>
        <dbReference type="Rhea" id="RHEA:54192"/>
        <dbReference type="Rhea" id="RHEA-COMP:9752"/>
        <dbReference type="Rhea" id="RHEA-COMP:13826"/>
        <dbReference type="ChEBI" id="CHEBI:15378"/>
        <dbReference type="ChEBI" id="CHEBI:29969"/>
        <dbReference type="ChEBI" id="CHEBI:57856"/>
        <dbReference type="ChEBI" id="CHEBI:59789"/>
        <dbReference type="ChEBI" id="CHEBI:61961"/>
    </reaction>
</comment>
<comment type="subcellular location">
    <subcellularLocation>
        <location evidence="6">Cytoplasm</location>
    </subcellularLocation>
</comment>
<name>A0A9X2PF22_9HYPH</name>
<dbReference type="InterPro" id="IPR050078">
    <property type="entry name" value="Ribosomal_L11_MeTrfase_PrmA"/>
</dbReference>
<evidence type="ECO:0000313" key="7">
    <source>
        <dbReference type="EMBL" id="MCS0497519.1"/>
    </source>
</evidence>
<keyword evidence="7" id="KW-0687">Ribonucleoprotein</keyword>
<dbReference type="GO" id="GO:0005737">
    <property type="term" value="C:cytoplasm"/>
    <property type="evidence" value="ECO:0007669"/>
    <property type="project" value="UniProtKB-SubCell"/>
</dbReference>
<feature type="binding site" evidence="6">
    <location>
        <position position="237"/>
    </location>
    <ligand>
        <name>S-adenosyl-L-methionine</name>
        <dbReference type="ChEBI" id="CHEBI:59789"/>
    </ligand>
</feature>
<keyword evidence="7" id="KW-0689">Ribosomal protein</keyword>
<evidence type="ECO:0000256" key="6">
    <source>
        <dbReference type="HAMAP-Rule" id="MF_00735"/>
    </source>
</evidence>
<dbReference type="Pfam" id="PF06325">
    <property type="entry name" value="PrmA"/>
    <property type="match status" value="1"/>
</dbReference>
<organism evidence="7 8">
    <name type="scientific">Ancylobacter mangrovi</name>
    <dbReference type="NCBI Taxonomy" id="2972472"/>
    <lineage>
        <taxon>Bacteria</taxon>
        <taxon>Pseudomonadati</taxon>
        <taxon>Pseudomonadota</taxon>
        <taxon>Alphaproteobacteria</taxon>
        <taxon>Hyphomicrobiales</taxon>
        <taxon>Xanthobacteraceae</taxon>
        <taxon>Ancylobacter</taxon>
    </lineage>
</organism>
<dbReference type="GO" id="GO:0008276">
    <property type="term" value="F:protein methyltransferase activity"/>
    <property type="evidence" value="ECO:0007669"/>
    <property type="project" value="UniProtKB-UniRule"/>
</dbReference>
<evidence type="ECO:0000313" key="8">
    <source>
        <dbReference type="Proteomes" id="UP001151088"/>
    </source>
</evidence>
<dbReference type="HAMAP" id="MF_00735">
    <property type="entry name" value="Methyltr_PrmA"/>
    <property type="match status" value="1"/>
</dbReference>
<dbReference type="Proteomes" id="UP001151088">
    <property type="component" value="Unassembled WGS sequence"/>
</dbReference>
<feature type="binding site" evidence="6">
    <location>
        <position position="190"/>
    </location>
    <ligand>
        <name>S-adenosyl-L-methionine</name>
        <dbReference type="ChEBI" id="CHEBI:59789"/>
    </ligand>
</feature>
<keyword evidence="3 6" id="KW-0489">Methyltransferase</keyword>
<dbReference type="Gene3D" id="3.40.50.150">
    <property type="entry name" value="Vaccinia Virus protein VP39"/>
    <property type="match status" value="1"/>
</dbReference>
<keyword evidence="4 6" id="KW-0808">Transferase</keyword>
<dbReference type="AlphaFoldDB" id="A0A9X2PF22"/>
<feature type="binding site" evidence="6">
    <location>
        <position position="145"/>
    </location>
    <ligand>
        <name>S-adenosyl-L-methionine</name>
        <dbReference type="ChEBI" id="CHEBI:59789"/>
    </ligand>
</feature>
<evidence type="ECO:0000256" key="4">
    <source>
        <dbReference type="ARBA" id="ARBA00022679"/>
    </source>
</evidence>
<sequence>MLEGLPPNGATHVMRVEAPEHEARLIADLISESFDPAEVATSAFEVEVTAEGSPWAVEAYFGEEPDEEAVRELVALISPDHAAAAVFLTLDRKDWVSASLEGLAPVAVGRFLVHGFHDRGNVGPNRIGIEIEAALAFGTGHHGTTKGCLAAIAAYGKRRRPAKTLDVGTGTGVLAIAAGRLFHAPVVASDIDLVAVTTARANARANHAAPHIHFLHAPGLDAGAFGRLGPYDLIVANILLAPLKRIAKPLARLLAPGGRVVLSGLLPSHANAALAAYRAQGLRLVRRRTLEGWTTLELAADAGRPRRDPDRPGSRG</sequence>
<dbReference type="RefSeq" id="WP_258734674.1">
    <property type="nucleotide sequence ID" value="NZ_JANTHZ010000013.1"/>
</dbReference>
<comment type="function">
    <text evidence="6">Methylates ribosomal protein L11.</text>
</comment>
<dbReference type="EC" id="2.1.1.-" evidence="6"/>
<dbReference type="GO" id="GO:0032259">
    <property type="term" value="P:methylation"/>
    <property type="evidence" value="ECO:0007669"/>
    <property type="project" value="UniProtKB-KW"/>
</dbReference>
<keyword evidence="8" id="KW-1185">Reference proteome</keyword>
<dbReference type="NCBIfam" id="NF001784">
    <property type="entry name" value="PRK00517.2-1"/>
    <property type="match status" value="1"/>
</dbReference>
<proteinExistence type="inferred from homology"/>
<dbReference type="CDD" id="cd02440">
    <property type="entry name" value="AdoMet_MTases"/>
    <property type="match status" value="1"/>
</dbReference>
<dbReference type="PANTHER" id="PTHR43648:SF1">
    <property type="entry name" value="ELECTRON TRANSFER FLAVOPROTEIN BETA SUBUNIT LYSINE METHYLTRANSFERASE"/>
    <property type="match status" value="1"/>
</dbReference>
<comment type="similarity">
    <text evidence="1 6">Belongs to the methyltransferase superfamily. PrmA family.</text>
</comment>
<dbReference type="EMBL" id="JANTHZ010000013">
    <property type="protein sequence ID" value="MCS0497519.1"/>
    <property type="molecule type" value="Genomic_DNA"/>
</dbReference>
<reference evidence="7" key="1">
    <citation type="submission" date="2022-08" db="EMBL/GenBank/DDBJ databases">
        <authorList>
            <person name="Li F."/>
        </authorList>
    </citation>
    <scope>NUCLEOTIDE SEQUENCE</scope>
    <source>
        <strain evidence="7">MQZ15Z-1</strain>
    </source>
</reference>